<proteinExistence type="predicted"/>
<protein>
    <recommendedName>
        <fullName evidence="6">Iron dicitrate transport regulator FecR</fullName>
    </recommendedName>
</protein>
<dbReference type="RefSeq" id="WP_055394321.1">
    <property type="nucleotide sequence ID" value="NZ_LCTZ01000002.1"/>
</dbReference>
<sequence length="352" mass="39945">MKEKNPNKIKFLPITEEEKKDLEDKIFVSIQKRKSRKRKTRYLIGVAASIALVVGVGFLFYETPTKAPSIIDFVNASSGVESKSDKVVLMLGEQDSLKIDEEITTIHYSSTGQNVTIGSTKTINQEITEDAKMVYNTLLVPYGKRSKIELSDGSMVWLNSGSRMVYPAVFNGDKREVYIEGEAIFEVAHRKSQPFIVISQDQEIEVLGTVFGVTNYLDENSINTVLKSGSVQISYHNNSSSSIETDKMKISPGTKASYNKNTKSIISEKVNVDTYFSWREGFLVFNKNNLEFIMKRISRYYNVEVNIEDEVLTTETFSGYLDLNEDIEKVIESIKQSTNMDYELKENEIIIN</sequence>
<evidence type="ECO:0000313" key="5">
    <source>
        <dbReference type="Proteomes" id="UP000050827"/>
    </source>
</evidence>
<comment type="caution">
    <text evidence="4">The sequence shown here is derived from an EMBL/GenBank/DDBJ whole genome shotgun (WGS) entry which is preliminary data.</text>
</comment>
<keyword evidence="1" id="KW-0472">Membrane</keyword>
<dbReference type="Proteomes" id="UP000050827">
    <property type="component" value="Unassembled WGS sequence"/>
</dbReference>
<dbReference type="EMBL" id="LCTZ01000002">
    <property type="protein sequence ID" value="KQC29975.1"/>
    <property type="molecule type" value="Genomic_DNA"/>
</dbReference>
<dbReference type="InterPro" id="IPR012373">
    <property type="entry name" value="Ferrdict_sens_TM"/>
</dbReference>
<keyword evidence="1" id="KW-1133">Transmembrane helix</keyword>
<evidence type="ECO:0000259" key="2">
    <source>
        <dbReference type="Pfam" id="PF04773"/>
    </source>
</evidence>
<organism evidence="4 5">
    <name type="scientific">Flagellimonas eckloniae</name>
    <dbReference type="NCBI Taxonomy" id="346185"/>
    <lineage>
        <taxon>Bacteria</taxon>
        <taxon>Pseudomonadati</taxon>
        <taxon>Bacteroidota</taxon>
        <taxon>Flavobacteriia</taxon>
        <taxon>Flavobacteriales</taxon>
        <taxon>Flavobacteriaceae</taxon>
        <taxon>Flagellimonas</taxon>
    </lineage>
</organism>
<dbReference type="InterPro" id="IPR006860">
    <property type="entry name" value="FecR"/>
</dbReference>
<dbReference type="PANTHER" id="PTHR30273:SF2">
    <property type="entry name" value="PROTEIN FECR"/>
    <property type="match status" value="1"/>
</dbReference>
<accession>A0A0Q1BYZ2</accession>
<feature type="domain" description="FecR protein" evidence="2">
    <location>
        <begin position="142"/>
        <end position="231"/>
    </location>
</feature>
<dbReference type="AlphaFoldDB" id="A0A0Q1BYZ2"/>
<evidence type="ECO:0008006" key="6">
    <source>
        <dbReference type="Google" id="ProtNLM"/>
    </source>
</evidence>
<dbReference type="InterPro" id="IPR032508">
    <property type="entry name" value="FecR_C"/>
</dbReference>
<reference evidence="4 5" key="1">
    <citation type="submission" date="2015-04" db="EMBL/GenBank/DDBJ databases">
        <title>Complete genome of flavobacterium.</title>
        <authorList>
            <person name="Kwon Y.M."/>
            <person name="Kim S.-J."/>
        </authorList>
    </citation>
    <scope>NUCLEOTIDE SEQUENCE [LARGE SCALE GENOMIC DNA]</scope>
    <source>
        <strain evidence="4 5">DK169</strain>
    </source>
</reference>
<dbReference type="Gene3D" id="2.60.120.1440">
    <property type="match status" value="1"/>
</dbReference>
<keyword evidence="5" id="KW-1185">Reference proteome</keyword>
<evidence type="ECO:0000313" key="4">
    <source>
        <dbReference type="EMBL" id="KQC29975.1"/>
    </source>
</evidence>
<dbReference type="OrthoDB" id="651134at2"/>
<gene>
    <name evidence="4" type="ORF">AAY42_08870</name>
</gene>
<dbReference type="STRING" id="346185.AAY42_08870"/>
<dbReference type="GO" id="GO:0016989">
    <property type="term" value="F:sigma factor antagonist activity"/>
    <property type="evidence" value="ECO:0007669"/>
    <property type="project" value="TreeGrafter"/>
</dbReference>
<dbReference type="PATRIC" id="fig|1547436.3.peg.1827"/>
<dbReference type="Pfam" id="PF16344">
    <property type="entry name" value="FecR_C"/>
    <property type="match status" value="1"/>
</dbReference>
<evidence type="ECO:0000256" key="1">
    <source>
        <dbReference type="SAM" id="Phobius"/>
    </source>
</evidence>
<dbReference type="PANTHER" id="PTHR30273">
    <property type="entry name" value="PERIPLASMIC SIGNAL SENSOR AND SIGMA FACTOR ACTIVATOR FECR-RELATED"/>
    <property type="match status" value="1"/>
</dbReference>
<dbReference type="Pfam" id="PF04773">
    <property type="entry name" value="FecR"/>
    <property type="match status" value="1"/>
</dbReference>
<evidence type="ECO:0000259" key="3">
    <source>
        <dbReference type="Pfam" id="PF16344"/>
    </source>
</evidence>
<keyword evidence="1" id="KW-0812">Transmembrane</keyword>
<feature type="transmembrane region" description="Helical" evidence="1">
    <location>
        <begin position="42"/>
        <end position="61"/>
    </location>
</feature>
<feature type="domain" description="Protein FecR C-terminal" evidence="3">
    <location>
        <begin position="283"/>
        <end position="351"/>
    </location>
</feature>
<name>A0A0Q1BYZ2_9FLAO</name>
<dbReference type="Gene3D" id="3.55.50.30">
    <property type="match status" value="1"/>
</dbReference>